<reference evidence="2" key="1">
    <citation type="journal article" date="2020" name="Stud. Mycol.">
        <title>101 Dothideomycetes genomes: a test case for predicting lifestyles and emergence of pathogens.</title>
        <authorList>
            <person name="Haridas S."/>
            <person name="Albert R."/>
            <person name="Binder M."/>
            <person name="Bloem J."/>
            <person name="Labutti K."/>
            <person name="Salamov A."/>
            <person name="Andreopoulos B."/>
            <person name="Baker S."/>
            <person name="Barry K."/>
            <person name="Bills G."/>
            <person name="Bluhm B."/>
            <person name="Cannon C."/>
            <person name="Castanera R."/>
            <person name="Culley D."/>
            <person name="Daum C."/>
            <person name="Ezra D."/>
            <person name="Gonzalez J."/>
            <person name="Henrissat B."/>
            <person name="Kuo A."/>
            <person name="Liang C."/>
            <person name="Lipzen A."/>
            <person name="Lutzoni F."/>
            <person name="Magnuson J."/>
            <person name="Mondo S."/>
            <person name="Nolan M."/>
            <person name="Ohm R."/>
            <person name="Pangilinan J."/>
            <person name="Park H.-J."/>
            <person name="Ramirez L."/>
            <person name="Alfaro M."/>
            <person name="Sun H."/>
            <person name="Tritt A."/>
            <person name="Yoshinaga Y."/>
            <person name="Zwiers L.-H."/>
            <person name="Turgeon B."/>
            <person name="Goodwin S."/>
            <person name="Spatafora J."/>
            <person name="Crous P."/>
            <person name="Grigoriev I."/>
        </authorList>
    </citation>
    <scope>NUCLEOTIDE SEQUENCE</scope>
    <source>
        <strain evidence="2">CBS 107.79</strain>
    </source>
</reference>
<dbReference type="AlphaFoldDB" id="A0A6A5V5M0"/>
<accession>A0A6A5V5M0</accession>
<proteinExistence type="predicted"/>
<dbReference type="Proteomes" id="UP000800036">
    <property type="component" value="Unassembled WGS sequence"/>
</dbReference>
<keyword evidence="3" id="KW-1185">Reference proteome</keyword>
<evidence type="ECO:0000313" key="3">
    <source>
        <dbReference type="Proteomes" id="UP000800036"/>
    </source>
</evidence>
<name>A0A6A5V5M0_9PLEO</name>
<feature type="region of interest" description="Disordered" evidence="1">
    <location>
        <begin position="171"/>
        <end position="224"/>
    </location>
</feature>
<gene>
    <name evidence="2" type="ORF">BU23DRAFT_572202</name>
</gene>
<organism evidence="2 3">
    <name type="scientific">Bimuria novae-zelandiae CBS 107.79</name>
    <dbReference type="NCBI Taxonomy" id="1447943"/>
    <lineage>
        <taxon>Eukaryota</taxon>
        <taxon>Fungi</taxon>
        <taxon>Dikarya</taxon>
        <taxon>Ascomycota</taxon>
        <taxon>Pezizomycotina</taxon>
        <taxon>Dothideomycetes</taxon>
        <taxon>Pleosporomycetidae</taxon>
        <taxon>Pleosporales</taxon>
        <taxon>Massarineae</taxon>
        <taxon>Didymosphaeriaceae</taxon>
        <taxon>Bimuria</taxon>
    </lineage>
</organism>
<protein>
    <submittedName>
        <fullName evidence="2">Uncharacterized protein</fullName>
    </submittedName>
</protein>
<evidence type="ECO:0000256" key="1">
    <source>
        <dbReference type="SAM" id="MobiDB-lite"/>
    </source>
</evidence>
<evidence type="ECO:0000313" key="2">
    <source>
        <dbReference type="EMBL" id="KAF1968617.1"/>
    </source>
</evidence>
<dbReference type="EMBL" id="ML976718">
    <property type="protein sequence ID" value="KAF1968617.1"/>
    <property type="molecule type" value="Genomic_DNA"/>
</dbReference>
<sequence>MADHRYPCPCGCGVGSTPERSQGRPPHAFGARYRSSQAAVAPIPTAHGEMNVDSMQLPQTSRPVSLYAVPRGNVWLGGHGAATVPYRHTEVVLGIPAQASDALYGQHPPHQDSAAMNYFTEGHGRSTAGLEELILSTELPGPLPTLRHDGGIRSTTESVWYQYPSAIDGSMASSQEPWSSMNPGSPQGFSNSLTGRTHPETQYNEIRPSHSNSQLVITSSSTRI</sequence>